<comment type="caution">
    <text evidence="1">The sequence shown here is derived from an EMBL/GenBank/DDBJ whole genome shotgun (WGS) entry which is preliminary data.</text>
</comment>
<reference evidence="1" key="1">
    <citation type="submission" date="2019-08" db="EMBL/GenBank/DDBJ databases">
        <authorList>
            <person name="Kucharzyk K."/>
            <person name="Murdoch R.W."/>
            <person name="Higgins S."/>
            <person name="Loffler F."/>
        </authorList>
    </citation>
    <scope>NUCLEOTIDE SEQUENCE</scope>
</reference>
<gene>
    <name evidence="1" type="ORF">SDC9_191699</name>
</gene>
<dbReference type="EMBL" id="VSSQ01103025">
    <property type="protein sequence ID" value="MPN44138.1"/>
    <property type="molecule type" value="Genomic_DNA"/>
</dbReference>
<dbReference type="AlphaFoldDB" id="A0A645HYR1"/>
<evidence type="ECO:0000313" key="1">
    <source>
        <dbReference type="EMBL" id="MPN44138.1"/>
    </source>
</evidence>
<sequence length="172" mass="19662">METCKERTVFLHITYDWAGQSRGATFVYVLGNEGDKWSFLAAYFYPLAGVDSAVEAAYLEGYASYKLTVPVNMANGHAVYETVVCNIDLSGLQFVSEYYDKKGNRYTLGFSLPYEKGAAGILSSGFYEAEKMNEPPSKTAYAEIWADWEWENDTPFVQSDLYPEFKRFFEYY</sequence>
<organism evidence="1">
    <name type="scientific">bioreactor metagenome</name>
    <dbReference type="NCBI Taxonomy" id="1076179"/>
    <lineage>
        <taxon>unclassified sequences</taxon>
        <taxon>metagenomes</taxon>
        <taxon>ecological metagenomes</taxon>
    </lineage>
</organism>
<name>A0A645HYR1_9ZZZZ</name>
<proteinExistence type="predicted"/>
<accession>A0A645HYR1</accession>
<protein>
    <submittedName>
        <fullName evidence="1">Uncharacterized protein</fullName>
    </submittedName>
</protein>